<dbReference type="Proteomes" id="UP001226867">
    <property type="component" value="Unassembled WGS sequence"/>
</dbReference>
<keyword evidence="4" id="KW-0808">Transferase</keyword>
<proteinExistence type="predicted"/>
<name>A0ABT9S7A9_9BURK</name>
<evidence type="ECO:0000313" key="5">
    <source>
        <dbReference type="Proteomes" id="UP001226867"/>
    </source>
</evidence>
<evidence type="ECO:0000256" key="1">
    <source>
        <dbReference type="ARBA" id="ARBA00022741"/>
    </source>
</evidence>
<dbReference type="EC" id="2.7.1.-" evidence="4"/>
<evidence type="ECO:0000313" key="4">
    <source>
        <dbReference type="EMBL" id="MDP9899763.1"/>
    </source>
</evidence>
<accession>A0ABT9S7A9</accession>
<keyword evidence="2" id="KW-0067">ATP-binding</keyword>
<gene>
    <name evidence="4" type="ORF">J2W36_002014</name>
</gene>
<dbReference type="Pfam" id="PF01636">
    <property type="entry name" value="APH"/>
    <property type="match status" value="1"/>
</dbReference>
<dbReference type="Gene3D" id="3.90.1200.10">
    <property type="match status" value="1"/>
</dbReference>
<keyword evidence="5" id="KW-1185">Reference proteome</keyword>
<dbReference type="InterPro" id="IPR002575">
    <property type="entry name" value="Aminoglycoside_PTrfase"/>
</dbReference>
<dbReference type="GO" id="GO:0016301">
    <property type="term" value="F:kinase activity"/>
    <property type="evidence" value="ECO:0007669"/>
    <property type="project" value="UniProtKB-KW"/>
</dbReference>
<dbReference type="EMBL" id="JAUSRO010000005">
    <property type="protein sequence ID" value="MDP9899763.1"/>
    <property type="molecule type" value="Genomic_DNA"/>
</dbReference>
<reference evidence="4 5" key="1">
    <citation type="submission" date="2023-07" db="EMBL/GenBank/DDBJ databases">
        <title>Sorghum-associated microbial communities from plants grown in Nebraska, USA.</title>
        <authorList>
            <person name="Schachtman D."/>
        </authorList>
    </citation>
    <scope>NUCLEOTIDE SEQUENCE [LARGE SCALE GENOMIC DNA]</scope>
    <source>
        <strain evidence="4 5">DS1607</strain>
    </source>
</reference>
<dbReference type="Gene3D" id="3.30.200.20">
    <property type="entry name" value="Phosphorylase Kinase, domain 1"/>
    <property type="match status" value="1"/>
</dbReference>
<evidence type="ECO:0000259" key="3">
    <source>
        <dbReference type="Pfam" id="PF01636"/>
    </source>
</evidence>
<protein>
    <submittedName>
        <fullName evidence="4">Aminoglycoside/choline kinase family phosphotransferase</fullName>
        <ecNumber evidence="4">2.7.1.-</ecNumber>
    </submittedName>
</protein>
<sequence length="361" mass="40114">MTAPLTPPASAAAPITWSDPARSAAFDQWLSRIAAPQGLVPDSLRLASADASFRRYFRIDATGPAASRIVMDAPPDKEDSAPFVHIAQMMQAAGVAVPQVLDWDEANGFMLLSDLGTRTLIEALDPAQPHAARPHFDAAIDALVRWQLASGPGVLPPYDRALLERELALFPEWYVTRHRGVAVEGKLQERLERSFRLIVENNLAAPSVYVHRDFMPRNLMLGGDGQLGVLDFQDAVYGPITYDIASLLRDAFLSWDEEFVLDVTIRYWERARKAGLPVGDDFGAFYRSVEWMGLQRHLKVAGIFARISLRDGKPRYLADTPRFIAYIRATAGRYSELTPLLRAIDEIEGTQAQTGFAYGRM</sequence>
<evidence type="ECO:0000256" key="2">
    <source>
        <dbReference type="ARBA" id="ARBA00022840"/>
    </source>
</evidence>
<feature type="domain" description="Aminoglycoside phosphotransferase" evidence="3">
    <location>
        <begin position="44"/>
        <end position="272"/>
    </location>
</feature>
<keyword evidence="4" id="KW-0418">Kinase</keyword>
<organism evidence="4 5">
    <name type="scientific">Variovorax ginsengisoli</name>
    <dbReference type="NCBI Taxonomy" id="363844"/>
    <lineage>
        <taxon>Bacteria</taxon>
        <taxon>Pseudomonadati</taxon>
        <taxon>Pseudomonadota</taxon>
        <taxon>Betaproteobacteria</taxon>
        <taxon>Burkholderiales</taxon>
        <taxon>Comamonadaceae</taxon>
        <taxon>Variovorax</taxon>
    </lineage>
</organism>
<dbReference type="InterPro" id="IPR011009">
    <property type="entry name" value="Kinase-like_dom_sf"/>
</dbReference>
<dbReference type="RefSeq" id="WP_307689578.1">
    <property type="nucleotide sequence ID" value="NZ_JAUSRO010000005.1"/>
</dbReference>
<dbReference type="PANTHER" id="PTHR33540:SF1">
    <property type="entry name" value="N-ACETYLMURAMATE_N-ACETYLGLUCOSAMINE KINASE"/>
    <property type="match status" value="1"/>
</dbReference>
<keyword evidence="1" id="KW-0547">Nucleotide-binding</keyword>
<dbReference type="SUPFAM" id="SSF56112">
    <property type="entry name" value="Protein kinase-like (PK-like)"/>
    <property type="match status" value="1"/>
</dbReference>
<dbReference type="PANTHER" id="PTHR33540">
    <property type="entry name" value="TRNA THREONYLCARBAMOYLADENOSINE BIOSYNTHESIS PROTEIN TSAE"/>
    <property type="match status" value="1"/>
</dbReference>
<comment type="caution">
    <text evidence="4">The sequence shown here is derived from an EMBL/GenBank/DDBJ whole genome shotgun (WGS) entry which is preliminary data.</text>
</comment>